<evidence type="ECO:0000256" key="1">
    <source>
        <dbReference type="SAM" id="MobiDB-lite"/>
    </source>
</evidence>
<reference evidence="2" key="2">
    <citation type="submission" date="2018-10" db="EMBL/GenBank/DDBJ databases">
        <title>Effector identification in a new, highly contiguous assembly of the strawberry crown rot pathogen Phytophthora cactorum.</title>
        <authorList>
            <person name="Armitage A.D."/>
            <person name="Nellist C.F."/>
            <person name="Bates H."/>
            <person name="Vickerstaff R.J."/>
            <person name="Harrison R.J."/>
        </authorList>
    </citation>
    <scope>NUCLEOTIDE SEQUENCE</scope>
    <source>
        <strain evidence="2">15-7</strain>
        <strain evidence="3">4032</strain>
        <strain evidence="4">4040</strain>
        <strain evidence="5">P415</strain>
        <strain evidence="6">P421</strain>
    </source>
</reference>
<evidence type="ECO:0000313" key="6">
    <source>
        <dbReference type="EMBL" id="KAG3220168.1"/>
    </source>
</evidence>
<dbReference type="EMBL" id="RCML01000175">
    <property type="protein sequence ID" value="KAG2987259.1"/>
    <property type="molecule type" value="Genomic_DNA"/>
</dbReference>
<dbReference type="EMBL" id="MJFZ01000150">
    <property type="protein sequence ID" value="RAW36060.1"/>
    <property type="molecule type" value="Genomic_DNA"/>
</dbReference>
<evidence type="ECO:0000313" key="7">
    <source>
        <dbReference type="EMBL" id="RAW36060.1"/>
    </source>
</evidence>
<feature type="region of interest" description="Disordered" evidence="1">
    <location>
        <begin position="1"/>
        <end position="21"/>
    </location>
</feature>
<dbReference type="EMBL" id="RCMI01000125">
    <property type="protein sequence ID" value="KAG2932228.1"/>
    <property type="molecule type" value="Genomic_DNA"/>
</dbReference>
<protein>
    <submittedName>
        <fullName evidence="7">Uncharacterized protein</fullName>
    </submittedName>
</protein>
<dbReference type="OrthoDB" id="92889at2759"/>
<dbReference type="Proteomes" id="UP000736787">
    <property type="component" value="Unassembled WGS sequence"/>
</dbReference>
<dbReference type="Proteomes" id="UP000774804">
    <property type="component" value="Unassembled WGS sequence"/>
</dbReference>
<evidence type="ECO:0000313" key="8">
    <source>
        <dbReference type="Proteomes" id="UP000251314"/>
    </source>
</evidence>
<accession>A0A329SH83</accession>
<dbReference type="Proteomes" id="UP000697107">
    <property type="component" value="Unassembled WGS sequence"/>
</dbReference>
<sequence length="100" mass="10593">MSAWVSRRPLPIDINSPKGQNEPTNGVVIPIFCDTMVVATPTAVGLAKPSGSPYNLEQLAYGEYIRCQVVTSSVDDIVVGKPAAIVLVTVSGVLRWPKAA</sequence>
<dbReference type="EMBL" id="RCMV01000277">
    <property type="protein sequence ID" value="KAG3220168.1"/>
    <property type="molecule type" value="Genomic_DNA"/>
</dbReference>
<dbReference type="EMBL" id="RCMK01000119">
    <property type="protein sequence ID" value="KAG2948072.1"/>
    <property type="molecule type" value="Genomic_DNA"/>
</dbReference>
<evidence type="ECO:0000313" key="3">
    <source>
        <dbReference type="EMBL" id="KAG2932228.1"/>
    </source>
</evidence>
<name>A0A329SH83_9STRA</name>
<keyword evidence="8" id="KW-1185">Reference proteome</keyword>
<evidence type="ECO:0000313" key="2">
    <source>
        <dbReference type="EMBL" id="KAG2861694.1"/>
    </source>
</evidence>
<dbReference type="Proteomes" id="UP000735874">
    <property type="component" value="Unassembled WGS sequence"/>
</dbReference>
<gene>
    <name evidence="7" type="ORF">PC110_g7654</name>
    <name evidence="2" type="ORF">PC113_g6957</name>
    <name evidence="3" type="ORF">PC115_g5862</name>
    <name evidence="4" type="ORF">PC117_g6307</name>
    <name evidence="5" type="ORF">PC118_g7374</name>
    <name evidence="6" type="ORF">PC129_g9065</name>
</gene>
<dbReference type="AlphaFoldDB" id="A0A329SH83"/>
<evidence type="ECO:0000313" key="4">
    <source>
        <dbReference type="EMBL" id="KAG2948072.1"/>
    </source>
</evidence>
<dbReference type="Proteomes" id="UP000251314">
    <property type="component" value="Unassembled WGS sequence"/>
</dbReference>
<dbReference type="EMBL" id="RCMG01000147">
    <property type="protein sequence ID" value="KAG2861694.1"/>
    <property type="molecule type" value="Genomic_DNA"/>
</dbReference>
<proteinExistence type="predicted"/>
<reference evidence="7 8" key="1">
    <citation type="submission" date="2018-01" db="EMBL/GenBank/DDBJ databases">
        <title>Draft genome of the strawberry crown rot pathogen Phytophthora cactorum.</title>
        <authorList>
            <person name="Armitage A.D."/>
            <person name="Lysoe E."/>
            <person name="Nellist C.F."/>
            <person name="Harrison R.J."/>
            <person name="Brurberg M.B."/>
        </authorList>
    </citation>
    <scope>NUCLEOTIDE SEQUENCE [LARGE SCALE GENOMIC DNA]</scope>
    <source>
        <strain evidence="7 8">10300</strain>
    </source>
</reference>
<comment type="caution">
    <text evidence="7">The sequence shown here is derived from an EMBL/GenBank/DDBJ whole genome shotgun (WGS) entry which is preliminary data.</text>
</comment>
<organism evidence="7 8">
    <name type="scientific">Phytophthora cactorum</name>
    <dbReference type="NCBI Taxonomy" id="29920"/>
    <lineage>
        <taxon>Eukaryota</taxon>
        <taxon>Sar</taxon>
        <taxon>Stramenopiles</taxon>
        <taxon>Oomycota</taxon>
        <taxon>Peronosporomycetes</taxon>
        <taxon>Peronosporales</taxon>
        <taxon>Peronosporaceae</taxon>
        <taxon>Phytophthora</taxon>
    </lineage>
</organism>
<dbReference type="Proteomes" id="UP000760860">
    <property type="component" value="Unassembled WGS sequence"/>
</dbReference>
<evidence type="ECO:0000313" key="5">
    <source>
        <dbReference type="EMBL" id="KAG2987259.1"/>
    </source>
</evidence>
<dbReference type="VEuPathDB" id="FungiDB:PC110_g7654"/>